<feature type="chain" id="PRO_5043691409" evidence="2">
    <location>
        <begin position="17"/>
        <end position="292"/>
    </location>
</feature>
<feature type="compositionally biased region" description="Basic residues" evidence="1">
    <location>
        <begin position="132"/>
        <end position="145"/>
    </location>
</feature>
<accession>A0A212EGQ6</accession>
<evidence type="ECO:0000313" key="4">
    <source>
        <dbReference type="Proteomes" id="UP000007151"/>
    </source>
</evidence>
<evidence type="ECO:0000256" key="2">
    <source>
        <dbReference type="SAM" id="SignalP"/>
    </source>
</evidence>
<dbReference type="Proteomes" id="UP000007151">
    <property type="component" value="Unassembled WGS sequence"/>
</dbReference>
<comment type="caution">
    <text evidence="3">The sequence shown here is derived from an EMBL/GenBank/DDBJ whole genome shotgun (WGS) entry which is preliminary data.</text>
</comment>
<evidence type="ECO:0000313" key="3">
    <source>
        <dbReference type="EMBL" id="OWR40660.1"/>
    </source>
</evidence>
<keyword evidence="4" id="KW-1185">Reference proteome</keyword>
<proteinExistence type="predicted"/>
<protein>
    <submittedName>
        <fullName evidence="3">Uncharacterized protein</fullName>
    </submittedName>
</protein>
<organism evidence="3 4">
    <name type="scientific">Danaus plexippus plexippus</name>
    <dbReference type="NCBI Taxonomy" id="278856"/>
    <lineage>
        <taxon>Eukaryota</taxon>
        <taxon>Metazoa</taxon>
        <taxon>Ecdysozoa</taxon>
        <taxon>Arthropoda</taxon>
        <taxon>Hexapoda</taxon>
        <taxon>Insecta</taxon>
        <taxon>Pterygota</taxon>
        <taxon>Neoptera</taxon>
        <taxon>Endopterygota</taxon>
        <taxon>Lepidoptera</taxon>
        <taxon>Glossata</taxon>
        <taxon>Ditrysia</taxon>
        <taxon>Papilionoidea</taxon>
        <taxon>Nymphalidae</taxon>
        <taxon>Danainae</taxon>
        <taxon>Danaini</taxon>
        <taxon>Danaina</taxon>
        <taxon>Danaus</taxon>
        <taxon>Danaus</taxon>
    </lineage>
</organism>
<dbReference type="KEGG" id="dpl:KGM_211378"/>
<keyword evidence="2" id="KW-0732">Signal</keyword>
<sequence>MYCYVCVIYLIIIATAHPPKDREVSKTIEKRSIFHDVIQSLKIRNQLPEDIDDDNNVGQNYDLEDERLHLPSDLDFLPRRNDRIEMPTLKYRFPKTINLNESAKDEKSKKEIVLYVSAPSENEPNTPTPRPKPQKTARPKPKPGNRIKTPNKNNSDEETEPEDKPFSNSMTGQSQIGNREYQTIVKPTVIINLRGSVSNRERDIVIEKRRVENETVLPKNIFNIHQGVALDMHDTKSKHKPNDKISVITRNLNDAMPNNNDEDMIMCETSSNKEIESTKRKYDVVNVKLIIN</sequence>
<dbReference type="AlphaFoldDB" id="A0A212EGQ6"/>
<gene>
    <name evidence="3" type="ORF">KGM_211378</name>
</gene>
<dbReference type="EMBL" id="AGBW02015045">
    <property type="protein sequence ID" value="OWR40660.1"/>
    <property type="molecule type" value="Genomic_DNA"/>
</dbReference>
<name>A0A212EGQ6_DANPL</name>
<evidence type="ECO:0000256" key="1">
    <source>
        <dbReference type="SAM" id="MobiDB-lite"/>
    </source>
</evidence>
<dbReference type="OrthoDB" id="7228128at2759"/>
<feature type="compositionally biased region" description="Polar residues" evidence="1">
    <location>
        <begin position="166"/>
        <end position="180"/>
    </location>
</feature>
<feature type="region of interest" description="Disordered" evidence="1">
    <location>
        <begin position="116"/>
        <end position="180"/>
    </location>
</feature>
<dbReference type="eggNOG" id="ENOG502TC26">
    <property type="taxonomic scope" value="Eukaryota"/>
</dbReference>
<reference evidence="3 4" key="1">
    <citation type="journal article" date="2011" name="Cell">
        <title>The monarch butterfly genome yields insights into long-distance migration.</title>
        <authorList>
            <person name="Zhan S."/>
            <person name="Merlin C."/>
            <person name="Boore J.L."/>
            <person name="Reppert S.M."/>
        </authorList>
    </citation>
    <scope>NUCLEOTIDE SEQUENCE [LARGE SCALE GENOMIC DNA]</scope>
    <source>
        <strain evidence="3">F-2</strain>
    </source>
</reference>
<feature type="signal peptide" evidence="2">
    <location>
        <begin position="1"/>
        <end position="16"/>
    </location>
</feature>